<dbReference type="PROSITE" id="PS51318">
    <property type="entry name" value="TAT"/>
    <property type="match status" value="1"/>
</dbReference>
<dbReference type="InterPro" id="IPR006311">
    <property type="entry name" value="TAT_signal"/>
</dbReference>
<comment type="similarity">
    <text evidence="1">Belongs to the UPF0065 (bug) family.</text>
</comment>
<dbReference type="Proteomes" id="UP000622707">
    <property type="component" value="Unassembled WGS sequence"/>
</dbReference>
<proteinExistence type="inferred from homology"/>
<dbReference type="Gene3D" id="3.40.190.150">
    <property type="entry name" value="Bordetella uptake gene, domain 1"/>
    <property type="match status" value="1"/>
</dbReference>
<evidence type="ECO:0000313" key="3">
    <source>
        <dbReference type="Proteomes" id="UP000622707"/>
    </source>
</evidence>
<gene>
    <name evidence="2" type="ORF">JI746_23135</name>
</gene>
<evidence type="ECO:0000256" key="1">
    <source>
        <dbReference type="ARBA" id="ARBA00006987"/>
    </source>
</evidence>
<organism evidence="2 3">
    <name type="scientific">Ramlibacter alkalitolerans</name>
    <dbReference type="NCBI Taxonomy" id="2039631"/>
    <lineage>
        <taxon>Bacteria</taxon>
        <taxon>Pseudomonadati</taxon>
        <taxon>Pseudomonadota</taxon>
        <taxon>Betaproteobacteria</taxon>
        <taxon>Burkholderiales</taxon>
        <taxon>Comamonadaceae</taxon>
        <taxon>Ramlibacter</taxon>
    </lineage>
</organism>
<sequence length="334" mass="34818">MNASPIRHGRRSFLAQAAGALASGLALPGTGFAQGEAYPARPVKVVCNFPAGSSPDALVRAIALPMQQALGQPVVIDNRAGASGMIGAELVAKAPPDGYTLLMTAGSTITTNPHVFAKMPFDAARDLVPVAAVARLNLFLVTRGDFPAGNVREFLAYLKAHPGKVTYGSAGNATGLHLAGEMLKGQAGVFAVHVPYRGASLALQDLLAGQIDFYFDPGIALQQVKAGKLKLLAVGAPQRSPLYPDVPTLSEAGLKGFDAGTTHGLYAPAGTPAAVIERLNREVNAALVQPNVKAQIATLAAEPTPMTPAQFETVMREDSRRYGAVIRERHITAT</sequence>
<dbReference type="RefSeq" id="WP_201692654.1">
    <property type="nucleotide sequence ID" value="NZ_JAEQND010000015.1"/>
</dbReference>
<dbReference type="InterPro" id="IPR042100">
    <property type="entry name" value="Bug_dom1"/>
</dbReference>
<name>A0ABS1JUQ7_9BURK</name>
<accession>A0ABS1JUQ7</accession>
<dbReference type="InterPro" id="IPR005064">
    <property type="entry name" value="BUG"/>
</dbReference>
<dbReference type="SUPFAM" id="SSF53850">
    <property type="entry name" value="Periplasmic binding protein-like II"/>
    <property type="match status" value="1"/>
</dbReference>
<comment type="caution">
    <text evidence="2">The sequence shown here is derived from an EMBL/GenBank/DDBJ whole genome shotgun (WGS) entry which is preliminary data.</text>
</comment>
<keyword evidence="3" id="KW-1185">Reference proteome</keyword>
<dbReference type="Pfam" id="PF03401">
    <property type="entry name" value="TctC"/>
    <property type="match status" value="1"/>
</dbReference>
<dbReference type="Gene3D" id="3.40.190.10">
    <property type="entry name" value="Periplasmic binding protein-like II"/>
    <property type="match status" value="1"/>
</dbReference>
<dbReference type="PIRSF" id="PIRSF017082">
    <property type="entry name" value="YflP"/>
    <property type="match status" value="1"/>
</dbReference>
<reference evidence="2 3" key="1">
    <citation type="journal article" date="2017" name="Int. J. Syst. Evol. Microbiol.">
        <title>Ramlibacter alkalitolerans sp. nov., alkali-tolerant bacterium isolated from soil of ginseng.</title>
        <authorList>
            <person name="Lee D.H."/>
            <person name="Cha C.J."/>
        </authorList>
    </citation>
    <scope>NUCLEOTIDE SEQUENCE [LARGE SCALE GENOMIC DNA]</scope>
    <source>
        <strain evidence="2 3">KACC 19305</strain>
    </source>
</reference>
<dbReference type="EMBL" id="JAEQND010000015">
    <property type="protein sequence ID" value="MBL0428020.1"/>
    <property type="molecule type" value="Genomic_DNA"/>
</dbReference>
<protein>
    <submittedName>
        <fullName evidence="2">Tripartite tricarboxylate transporter substrate binding protein</fullName>
    </submittedName>
</protein>
<evidence type="ECO:0000313" key="2">
    <source>
        <dbReference type="EMBL" id="MBL0428020.1"/>
    </source>
</evidence>
<dbReference type="PANTHER" id="PTHR42928:SF5">
    <property type="entry name" value="BLR1237 PROTEIN"/>
    <property type="match status" value="1"/>
</dbReference>
<dbReference type="CDD" id="cd13578">
    <property type="entry name" value="PBP2_Bug27"/>
    <property type="match status" value="1"/>
</dbReference>
<dbReference type="PANTHER" id="PTHR42928">
    <property type="entry name" value="TRICARBOXYLATE-BINDING PROTEIN"/>
    <property type="match status" value="1"/>
</dbReference>